<dbReference type="SUPFAM" id="SSF48371">
    <property type="entry name" value="ARM repeat"/>
    <property type="match status" value="1"/>
</dbReference>
<feature type="domain" description="Protein zer-1 homolog-like C-terminal" evidence="2">
    <location>
        <begin position="389"/>
        <end position="742"/>
    </location>
</feature>
<dbReference type="InterPro" id="IPR011989">
    <property type="entry name" value="ARM-like"/>
</dbReference>
<dbReference type="EMBL" id="OU963864">
    <property type="protein sequence ID" value="CAH0387590.1"/>
    <property type="molecule type" value="Genomic_DNA"/>
</dbReference>
<dbReference type="InterPro" id="IPR051341">
    <property type="entry name" value="Zyg-11_UBL_adapter"/>
</dbReference>
<keyword evidence="5" id="KW-1185">Reference proteome</keyword>
<protein>
    <submittedName>
        <fullName evidence="4">Uncharacterized protein</fullName>
    </submittedName>
</protein>
<accession>A0A9P0F325</accession>
<dbReference type="PANTHER" id="PTHR12904:SF22">
    <property type="entry name" value="ZYG-11 FAMILY MEMBER B, CELL CYCLE REGULATOR"/>
    <property type="match status" value="1"/>
</dbReference>
<feature type="domain" description="Zer-1-like leucine-rich repeats region" evidence="3">
    <location>
        <begin position="192"/>
        <end position="294"/>
    </location>
</feature>
<name>A0A9P0F325_BEMTA</name>
<keyword evidence="1" id="KW-0833">Ubl conjugation pathway</keyword>
<dbReference type="KEGG" id="btab:109033033"/>
<dbReference type="Pfam" id="PF25013">
    <property type="entry name" value="LRR_Zer-1"/>
    <property type="match status" value="1"/>
</dbReference>
<proteinExistence type="predicted"/>
<sequence length="755" mass="85576">MYVTPKPLQEECINFICNHFQTLWDPSPGCQENPSESGSIHLPPYSTTYPLHWRDEDVSLPKEVSEVLLRNLSTRGRINDTTITIFDPRSTALRNVCVADGSKLSKKGLEFLRNHKVESLEISKLKLKAFSDLLECLGEWSIENLKSLNVSGGEFQFMPNCIDILLELDNLRIVNVSNTRLCSYSLDFFTRYLQHLEVLNISSTEVDDLSPLKRCRNTLKGLFMYQLEISNQVDVILDLEKLQMLDISTDPPKQLSSNMPLSQKSCDITSILSNPNALPDLISLDISGKNYDGQVLLSFVQNHPRLKFLGLVCSKTCHETFLTEPKDQNFNPDLMVTGTGSEDQIFLGLTCPAYKDRSLYVQKLLKVLFKLSLTYVEARVDIVELVLEGMKRHPDDITVQLAGTACLYNLTKGELSQKIHPDTLREVAATCLDAMQRYPSHYQLQKNTLLTICSEKILQAMKPEKYRCAKLVLDCLCSFDDPSMNKMSVAICSILASKLATHETSLLGSNTKYMKKMLFIAAEKIESKRTDVTLRFTLSALWNLTDESPDTCKVFLNEKGLCLFQLALDQFMNESSIETKILGLVNNIAEVKELRKHLLKPKLILKLRSLLHSSHIDVSYFSAGIIANLACEGEESWLVKEISRSELLSELETVIHQWKQPEMEMVAYRSFKPLIPLLECPDSPVQLWAVWAINHVCTKNVSRYCPMLKVEKVSLLLNAIYFNPNVEPRVQKIVSQIIDYINACPNEPSPAMDEP</sequence>
<organism evidence="4 5">
    <name type="scientific">Bemisia tabaci</name>
    <name type="common">Sweetpotato whitefly</name>
    <name type="synonym">Aleurodes tabaci</name>
    <dbReference type="NCBI Taxonomy" id="7038"/>
    <lineage>
        <taxon>Eukaryota</taxon>
        <taxon>Metazoa</taxon>
        <taxon>Ecdysozoa</taxon>
        <taxon>Arthropoda</taxon>
        <taxon>Hexapoda</taxon>
        <taxon>Insecta</taxon>
        <taxon>Pterygota</taxon>
        <taxon>Neoptera</taxon>
        <taxon>Paraneoptera</taxon>
        <taxon>Hemiptera</taxon>
        <taxon>Sternorrhyncha</taxon>
        <taxon>Aleyrodoidea</taxon>
        <taxon>Aleyrodidae</taxon>
        <taxon>Aleyrodinae</taxon>
        <taxon>Bemisia</taxon>
    </lineage>
</organism>
<dbReference type="GO" id="GO:0031462">
    <property type="term" value="C:Cul2-RING ubiquitin ligase complex"/>
    <property type="evidence" value="ECO:0007669"/>
    <property type="project" value="TreeGrafter"/>
</dbReference>
<evidence type="ECO:0000256" key="1">
    <source>
        <dbReference type="ARBA" id="ARBA00022786"/>
    </source>
</evidence>
<dbReference type="Gene3D" id="3.80.10.10">
    <property type="entry name" value="Ribonuclease Inhibitor"/>
    <property type="match status" value="1"/>
</dbReference>
<evidence type="ECO:0000313" key="5">
    <source>
        <dbReference type="Proteomes" id="UP001152759"/>
    </source>
</evidence>
<dbReference type="PANTHER" id="PTHR12904">
    <property type="match status" value="1"/>
</dbReference>
<dbReference type="InterPro" id="IPR032675">
    <property type="entry name" value="LRR_dom_sf"/>
</dbReference>
<dbReference type="InterPro" id="IPR055142">
    <property type="entry name" value="ZER1-like_C"/>
</dbReference>
<dbReference type="AlphaFoldDB" id="A0A9P0F325"/>
<dbReference type="Pfam" id="PF22964">
    <property type="entry name" value="ZER1-like_2nd"/>
    <property type="match status" value="1"/>
</dbReference>
<evidence type="ECO:0000313" key="4">
    <source>
        <dbReference type="EMBL" id="CAH0387590.1"/>
    </source>
</evidence>
<dbReference type="OrthoDB" id="5783533at2759"/>
<dbReference type="InterPro" id="IPR056845">
    <property type="entry name" value="LRR_Zer-1"/>
</dbReference>
<reference evidence="4" key="1">
    <citation type="submission" date="2021-12" db="EMBL/GenBank/DDBJ databases">
        <authorList>
            <person name="King R."/>
        </authorList>
    </citation>
    <scope>NUCLEOTIDE SEQUENCE</scope>
</reference>
<evidence type="ECO:0000259" key="2">
    <source>
        <dbReference type="Pfam" id="PF22964"/>
    </source>
</evidence>
<dbReference type="Proteomes" id="UP001152759">
    <property type="component" value="Chromosome 3"/>
</dbReference>
<dbReference type="SUPFAM" id="SSF52058">
    <property type="entry name" value="L domain-like"/>
    <property type="match status" value="1"/>
</dbReference>
<gene>
    <name evidence="4" type="ORF">BEMITA_LOCUS6588</name>
</gene>
<dbReference type="InterPro" id="IPR016024">
    <property type="entry name" value="ARM-type_fold"/>
</dbReference>
<evidence type="ECO:0000259" key="3">
    <source>
        <dbReference type="Pfam" id="PF25013"/>
    </source>
</evidence>
<dbReference type="Gene3D" id="1.25.10.10">
    <property type="entry name" value="Leucine-rich Repeat Variant"/>
    <property type="match status" value="1"/>
</dbReference>